<gene>
    <name evidence="1" type="ORF">PHPALM_28780</name>
</gene>
<keyword evidence="2" id="KW-1185">Reference proteome</keyword>
<reference evidence="1 2" key="1">
    <citation type="journal article" date="2017" name="Genome Biol. Evol.">
        <title>Phytophthora megakarya and P. palmivora, closely related causal agents of cacao black pod rot, underwent increases in genome sizes and gene numbers by different mechanisms.</title>
        <authorList>
            <person name="Ali S.S."/>
            <person name="Shao J."/>
            <person name="Lary D.J."/>
            <person name="Kronmiller B."/>
            <person name="Shen D."/>
            <person name="Strem M.D."/>
            <person name="Amoako-Attah I."/>
            <person name="Akrofi A.Y."/>
            <person name="Begoude B.A."/>
            <person name="Ten Hoopen G.M."/>
            <person name="Coulibaly K."/>
            <person name="Kebe B.I."/>
            <person name="Melnick R.L."/>
            <person name="Guiltinan M.J."/>
            <person name="Tyler B.M."/>
            <person name="Meinhardt L.W."/>
            <person name="Bailey B.A."/>
        </authorList>
    </citation>
    <scope>NUCLEOTIDE SEQUENCE [LARGE SCALE GENOMIC DNA]</scope>
    <source>
        <strain evidence="2">sbr112.9</strain>
    </source>
</reference>
<protein>
    <submittedName>
        <fullName evidence="1">Uncharacterized protein</fullName>
    </submittedName>
</protein>
<dbReference type="EMBL" id="NCKW01015660">
    <property type="protein sequence ID" value="POM62102.1"/>
    <property type="molecule type" value="Genomic_DNA"/>
</dbReference>
<comment type="caution">
    <text evidence="1">The sequence shown here is derived from an EMBL/GenBank/DDBJ whole genome shotgun (WGS) entry which is preliminary data.</text>
</comment>
<accession>A0A2P4X974</accession>
<sequence length="188" mass="21108">MRQRDRAKTLEEDVLQLRPYIPALEIQRNRLIYQKLWDFRFGVKPEDDLGFVWTGILVISGSSHQLAFMCSFLIENVALDENCEVVDRQYSSSFKGLQLQLKRIQRVISDQFMSVPSVLNVPVSAVTLEKIARTTPSPSILAVGYIYQPYMPGGDDCGLCGCVDKDIPQPAGCGIGTRSRTHRSALQV</sequence>
<name>A0A2P4X974_9STRA</name>
<proteinExistence type="predicted"/>
<dbReference type="AlphaFoldDB" id="A0A2P4X974"/>
<organism evidence="1 2">
    <name type="scientific">Phytophthora palmivora</name>
    <dbReference type="NCBI Taxonomy" id="4796"/>
    <lineage>
        <taxon>Eukaryota</taxon>
        <taxon>Sar</taxon>
        <taxon>Stramenopiles</taxon>
        <taxon>Oomycota</taxon>
        <taxon>Peronosporomycetes</taxon>
        <taxon>Peronosporales</taxon>
        <taxon>Peronosporaceae</taxon>
        <taxon>Phytophthora</taxon>
    </lineage>
</organism>
<evidence type="ECO:0000313" key="2">
    <source>
        <dbReference type="Proteomes" id="UP000237271"/>
    </source>
</evidence>
<dbReference type="Proteomes" id="UP000237271">
    <property type="component" value="Unassembled WGS sequence"/>
</dbReference>
<evidence type="ECO:0000313" key="1">
    <source>
        <dbReference type="EMBL" id="POM62102.1"/>
    </source>
</evidence>